<sequence>MRNVIAGKFTNQFPNRTTAQWGEDEALDESDNTAANGVVCVQELEDEQDNGFIGASSFNETERSSNNTLMTAFYFTDYEKLDRWTRASAHGSAIKWWDEGVKQGKYKHLTIAHELYRVPRGHFESVYVNSALLGLSSTSVKTDHGWVRPVVDASIGPLRTSRGRQAGIQASSDSPGKNDKASIYPRATAPPGFVSP</sequence>
<accession>A0A0P1BSI2</accession>
<dbReference type="EMBL" id="CCYA01000276">
    <property type="protein sequence ID" value="CEH18881.1"/>
    <property type="molecule type" value="Genomic_DNA"/>
</dbReference>
<dbReference type="OrthoDB" id="3355622at2759"/>
<dbReference type="InterPro" id="IPR025444">
    <property type="entry name" value="Monooxy_af470"/>
</dbReference>
<dbReference type="Proteomes" id="UP000054845">
    <property type="component" value="Unassembled WGS sequence"/>
</dbReference>
<dbReference type="Pfam" id="PF13826">
    <property type="entry name" value="Monooxy_af470-like"/>
    <property type="match status" value="1"/>
</dbReference>
<reference evidence="2 3" key="1">
    <citation type="submission" date="2014-09" db="EMBL/GenBank/DDBJ databases">
        <authorList>
            <person name="Magalhaes I.L.F."/>
            <person name="Oliveira U."/>
            <person name="Santos F.R."/>
            <person name="Vidigal T.H.D.A."/>
            <person name="Brescovit A.D."/>
            <person name="Santos A.J."/>
        </authorList>
    </citation>
    <scope>NUCLEOTIDE SEQUENCE [LARGE SCALE GENOMIC DNA]</scope>
</reference>
<proteinExistence type="predicted"/>
<name>A0A0P1BSI2_9BASI</name>
<evidence type="ECO:0000256" key="1">
    <source>
        <dbReference type="SAM" id="MobiDB-lite"/>
    </source>
</evidence>
<evidence type="ECO:0000313" key="2">
    <source>
        <dbReference type="EMBL" id="CEH18881.1"/>
    </source>
</evidence>
<protein>
    <submittedName>
        <fullName evidence="2">Uncharacterized protein</fullName>
    </submittedName>
</protein>
<feature type="region of interest" description="Disordered" evidence="1">
    <location>
        <begin position="161"/>
        <end position="196"/>
    </location>
</feature>
<dbReference type="STRING" id="401625.A0A0P1BSI2"/>
<organism evidence="2 3">
    <name type="scientific">Ceraceosorus bombacis</name>
    <dbReference type="NCBI Taxonomy" id="401625"/>
    <lineage>
        <taxon>Eukaryota</taxon>
        <taxon>Fungi</taxon>
        <taxon>Dikarya</taxon>
        <taxon>Basidiomycota</taxon>
        <taxon>Ustilaginomycotina</taxon>
        <taxon>Exobasidiomycetes</taxon>
        <taxon>Ceraceosorales</taxon>
        <taxon>Ceraceosoraceae</taxon>
        <taxon>Ceraceosorus</taxon>
    </lineage>
</organism>
<keyword evidence="3" id="KW-1185">Reference proteome</keyword>
<dbReference type="AlphaFoldDB" id="A0A0P1BSI2"/>
<evidence type="ECO:0000313" key="3">
    <source>
        <dbReference type="Proteomes" id="UP000054845"/>
    </source>
</evidence>